<evidence type="ECO:0000313" key="4">
    <source>
        <dbReference type="EMBL" id="KAF2147501.1"/>
    </source>
</evidence>
<keyword evidence="2" id="KW-0812">Transmembrane</keyword>
<dbReference type="PANTHER" id="PTHR37792:SF1">
    <property type="entry name" value="RIBONUCLEASE MRP PROTEIN SUBUNIT RMP1"/>
    <property type="match status" value="1"/>
</dbReference>
<proteinExistence type="predicted"/>
<dbReference type="PANTHER" id="PTHR37792">
    <property type="entry name" value="RIBONUCLEASE MRP PROTEIN SUBUNIT RMP1"/>
    <property type="match status" value="1"/>
</dbReference>
<dbReference type="RefSeq" id="XP_033403209.1">
    <property type="nucleotide sequence ID" value="XM_033543775.1"/>
</dbReference>
<dbReference type="GO" id="GO:0000294">
    <property type="term" value="P:nuclear-transcribed mRNA catabolic process, RNase MRP-dependent"/>
    <property type="evidence" value="ECO:0007669"/>
    <property type="project" value="TreeGrafter"/>
</dbReference>
<keyword evidence="2" id="KW-0472">Membrane</keyword>
<dbReference type="Pfam" id="PF20945">
    <property type="entry name" value="RMP1"/>
    <property type="match status" value="1"/>
</dbReference>
<feature type="domain" description="RNase MRP protein 1 RNA binding" evidence="3">
    <location>
        <begin position="27"/>
        <end position="115"/>
    </location>
</feature>
<name>A0A6A6BXP0_9PEZI</name>
<reference evidence="4" key="1">
    <citation type="journal article" date="2020" name="Stud. Mycol.">
        <title>101 Dothideomycetes genomes: a test case for predicting lifestyles and emergence of pathogens.</title>
        <authorList>
            <person name="Haridas S."/>
            <person name="Albert R."/>
            <person name="Binder M."/>
            <person name="Bloem J."/>
            <person name="Labutti K."/>
            <person name="Salamov A."/>
            <person name="Andreopoulos B."/>
            <person name="Baker S."/>
            <person name="Barry K."/>
            <person name="Bills G."/>
            <person name="Bluhm B."/>
            <person name="Cannon C."/>
            <person name="Castanera R."/>
            <person name="Culley D."/>
            <person name="Daum C."/>
            <person name="Ezra D."/>
            <person name="Gonzalez J."/>
            <person name="Henrissat B."/>
            <person name="Kuo A."/>
            <person name="Liang C."/>
            <person name="Lipzen A."/>
            <person name="Lutzoni F."/>
            <person name="Magnuson J."/>
            <person name="Mondo S."/>
            <person name="Nolan M."/>
            <person name="Ohm R."/>
            <person name="Pangilinan J."/>
            <person name="Park H.-J."/>
            <person name="Ramirez L."/>
            <person name="Alfaro M."/>
            <person name="Sun H."/>
            <person name="Tritt A."/>
            <person name="Yoshinaga Y."/>
            <person name="Zwiers L.-H."/>
            <person name="Turgeon B."/>
            <person name="Goodwin S."/>
            <person name="Spatafora J."/>
            <person name="Crous P."/>
            <person name="Grigoriev I."/>
        </authorList>
    </citation>
    <scope>NUCLEOTIDE SEQUENCE</scope>
    <source>
        <strain evidence="4">CBS 121167</strain>
    </source>
</reference>
<feature type="region of interest" description="Disordered" evidence="1">
    <location>
        <begin position="154"/>
        <end position="215"/>
    </location>
</feature>
<sequence>MAPRDDSAVLPRLKPTHIADLKTLSDLLHLVFHRNKNQHRLSFWWRGFSTFRREYQHLLAEYEASKSSKTAKKRARARLDTWTQFRVPQWYLSFTHLISSNQFSAIGLVLLAILASVSSLFGITAAFEKEGEKQMQEMLHEFAQKDAKELFAATAAGNKDEDMGEVIKRPRDPEPEPELTEPPAKKKAVTSKKVVEAKKKKKKSKNAIDDLFAGL</sequence>
<dbReference type="Proteomes" id="UP000799438">
    <property type="component" value="Unassembled WGS sequence"/>
</dbReference>
<evidence type="ECO:0000259" key="3">
    <source>
        <dbReference type="Pfam" id="PF20945"/>
    </source>
</evidence>
<keyword evidence="5" id="KW-1185">Reference proteome</keyword>
<dbReference type="InterPro" id="IPR047204">
    <property type="entry name" value="RMP1_RBD"/>
</dbReference>
<dbReference type="AlphaFoldDB" id="A0A6A6BXP0"/>
<evidence type="ECO:0000256" key="2">
    <source>
        <dbReference type="SAM" id="Phobius"/>
    </source>
</evidence>
<accession>A0A6A6BXP0</accession>
<evidence type="ECO:0000313" key="5">
    <source>
        <dbReference type="Proteomes" id="UP000799438"/>
    </source>
</evidence>
<organism evidence="4 5">
    <name type="scientific">Aplosporella prunicola CBS 121167</name>
    <dbReference type="NCBI Taxonomy" id="1176127"/>
    <lineage>
        <taxon>Eukaryota</taxon>
        <taxon>Fungi</taxon>
        <taxon>Dikarya</taxon>
        <taxon>Ascomycota</taxon>
        <taxon>Pezizomycotina</taxon>
        <taxon>Dothideomycetes</taxon>
        <taxon>Dothideomycetes incertae sedis</taxon>
        <taxon>Botryosphaeriales</taxon>
        <taxon>Aplosporellaceae</taxon>
        <taxon>Aplosporella</taxon>
    </lineage>
</organism>
<dbReference type="InterPro" id="IPR047205">
    <property type="entry name" value="RMP1"/>
</dbReference>
<protein>
    <recommendedName>
        <fullName evidence="3">RNase MRP protein 1 RNA binding domain-containing protein</fullName>
    </recommendedName>
</protein>
<dbReference type="EMBL" id="ML995474">
    <property type="protein sequence ID" value="KAF2147501.1"/>
    <property type="molecule type" value="Genomic_DNA"/>
</dbReference>
<dbReference type="GO" id="GO:0000172">
    <property type="term" value="C:ribonuclease MRP complex"/>
    <property type="evidence" value="ECO:0007669"/>
    <property type="project" value="InterPro"/>
</dbReference>
<dbReference type="OrthoDB" id="5414547at2759"/>
<dbReference type="CDD" id="cd22573">
    <property type="entry name" value="RMP1_RBD"/>
    <property type="match status" value="1"/>
</dbReference>
<feature type="compositionally biased region" description="Basic and acidic residues" evidence="1">
    <location>
        <begin position="158"/>
        <end position="174"/>
    </location>
</feature>
<dbReference type="GO" id="GO:0042134">
    <property type="term" value="F:rRNA primary transcript binding"/>
    <property type="evidence" value="ECO:0007669"/>
    <property type="project" value="InterPro"/>
</dbReference>
<keyword evidence="2" id="KW-1133">Transmembrane helix</keyword>
<feature type="transmembrane region" description="Helical" evidence="2">
    <location>
        <begin position="103"/>
        <end position="127"/>
    </location>
</feature>
<dbReference type="GO" id="GO:0000466">
    <property type="term" value="P:maturation of 5.8S rRNA from tricistronic rRNA transcript (SSU-rRNA, 5.8S rRNA, LSU-rRNA)"/>
    <property type="evidence" value="ECO:0007669"/>
    <property type="project" value="TreeGrafter"/>
</dbReference>
<gene>
    <name evidence="4" type="ORF">K452DRAFT_314638</name>
</gene>
<evidence type="ECO:0000256" key="1">
    <source>
        <dbReference type="SAM" id="MobiDB-lite"/>
    </source>
</evidence>
<dbReference type="GeneID" id="54301272"/>